<evidence type="ECO:0000313" key="2">
    <source>
        <dbReference type="Proteomes" id="UP000588604"/>
    </source>
</evidence>
<gene>
    <name evidence="1" type="ORF">FHS59_000416</name>
</gene>
<dbReference type="EMBL" id="JACIJO010000001">
    <property type="protein sequence ID" value="MBB6324801.1"/>
    <property type="molecule type" value="Genomic_DNA"/>
</dbReference>
<evidence type="ECO:0000313" key="1">
    <source>
        <dbReference type="EMBL" id="MBB6324801.1"/>
    </source>
</evidence>
<dbReference type="Proteomes" id="UP000588604">
    <property type="component" value="Unassembled WGS sequence"/>
</dbReference>
<proteinExistence type="predicted"/>
<reference evidence="1 2" key="1">
    <citation type="submission" date="2020-08" db="EMBL/GenBank/DDBJ databases">
        <title>Genomic Encyclopedia of Type Strains, Phase IV (KMG-IV): sequencing the most valuable type-strain genomes for metagenomic binning, comparative biology and taxonomic classification.</title>
        <authorList>
            <person name="Goeker M."/>
        </authorList>
    </citation>
    <scope>NUCLEOTIDE SEQUENCE [LARGE SCALE GENOMIC DNA]</scope>
    <source>
        <strain evidence="1 2">DSM 102044</strain>
    </source>
</reference>
<sequence length="279" mass="32613">MQSKVSPVFQLFDRQHSDAKVVFLALGKQIKSKKAIELLSRMEFLQLYCNLLGKIHFEKEGLNFDIFSSFKKLEKHLRKIHHFKLVERSFQEYQKKTKNKILFPSYQNFLEKQKKKLYNESFDLVVGSTLKSWDELYFAAMQASKGLKPLAISSAINQIIQEELDFIHVDLKASLDSKALKEIFDALKSIIMLENLLIHLGFNPIFVDSIHEEFKLLKDSLKPWYSNQLALQSLTHFVAEKENASQKYLDWIDELKSQKKILSSQAEKQAHQLFDKILI</sequence>
<dbReference type="AlphaFoldDB" id="A0A841MRY7"/>
<dbReference type="RefSeq" id="WP_184492756.1">
    <property type="nucleotide sequence ID" value="NZ_JACIJO010000001.1"/>
</dbReference>
<accession>A0A841MRY7</accession>
<organism evidence="1 2">
    <name type="scientific">Algoriphagus iocasae</name>
    <dbReference type="NCBI Taxonomy" id="1836499"/>
    <lineage>
        <taxon>Bacteria</taxon>
        <taxon>Pseudomonadati</taxon>
        <taxon>Bacteroidota</taxon>
        <taxon>Cytophagia</taxon>
        <taxon>Cytophagales</taxon>
        <taxon>Cyclobacteriaceae</taxon>
        <taxon>Algoriphagus</taxon>
    </lineage>
</organism>
<comment type="caution">
    <text evidence="1">The sequence shown here is derived from an EMBL/GenBank/DDBJ whole genome shotgun (WGS) entry which is preliminary data.</text>
</comment>
<name>A0A841MRY7_9BACT</name>
<keyword evidence="2" id="KW-1185">Reference proteome</keyword>
<protein>
    <submittedName>
        <fullName evidence="1">Uncharacterized protein</fullName>
    </submittedName>
</protein>